<dbReference type="PANTHER" id="PTHR33112">
    <property type="entry name" value="DOMAIN PROTEIN, PUTATIVE-RELATED"/>
    <property type="match status" value="1"/>
</dbReference>
<evidence type="ECO:0000313" key="1">
    <source>
        <dbReference type="EMBL" id="KAK0715441.1"/>
    </source>
</evidence>
<dbReference type="EMBL" id="JAUKUA010000004">
    <property type="protein sequence ID" value="KAK0715441.1"/>
    <property type="molecule type" value="Genomic_DNA"/>
</dbReference>
<reference evidence="1" key="1">
    <citation type="submission" date="2023-06" db="EMBL/GenBank/DDBJ databases">
        <title>Genome-scale phylogeny and comparative genomics of the fungal order Sordariales.</title>
        <authorList>
            <consortium name="Lawrence Berkeley National Laboratory"/>
            <person name="Hensen N."/>
            <person name="Bonometti L."/>
            <person name="Westerberg I."/>
            <person name="Brannstrom I.O."/>
            <person name="Guillou S."/>
            <person name="Cros-Aarteil S."/>
            <person name="Calhoun S."/>
            <person name="Haridas S."/>
            <person name="Kuo A."/>
            <person name="Mondo S."/>
            <person name="Pangilinan J."/>
            <person name="Riley R."/>
            <person name="Labutti K."/>
            <person name="Andreopoulos B."/>
            <person name="Lipzen A."/>
            <person name="Chen C."/>
            <person name="Yanf M."/>
            <person name="Daum C."/>
            <person name="Ng V."/>
            <person name="Clum A."/>
            <person name="Steindorff A."/>
            <person name="Ohm R."/>
            <person name="Martin F."/>
            <person name="Silar P."/>
            <person name="Natvig D."/>
            <person name="Lalanne C."/>
            <person name="Gautier V."/>
            <person name="Ament-Velasquez S.L."/>
            <person name="Kruys A."/>
            <person name="Hutchinson M.I."/>
            <person name="Powell A.J."/>
            <person name="Barry K."/>
            <person name="Miller A.N."/>
            <person name="Grigoriev I.V."/>
            <person name="Debuchy R."/>
            <person name="Gladieux P."/>
            <person name="Thoren M.H."/>
            <person name="Johannesson H."/>
        </authorList>
    </citation>
    <scope>NUCLEOTIDE SEQUENCE</scope>
    <source>
        <strain evidence="1">SMH4607-1</strain>
    </source>
</reference>
<comment type="caution">
    <text evidence="1">The sequence shown here is derived from an EMBL/GenBank/DDBJ whole genome shotgun (WGS) entry which is preliminary data.</text>
</comment>
<keyword evidence="2" id="KW-1185">Reference proteome</keyword>
<organism evidence="1 2">
    <name type="scientific">Lasiosphaeris hirsuta</name>
    <dbReference type="NCBI Taxonomy" id="260670"/>
    <lineage>
        <taxon>Eukaryota</taxon>
        <taxon>Fungi</taxon>
        <taxon>Dikarya</taxon>
        <taxon>Ascomycota</taxon>
        <taxon>Pezizomycotina</taxon>
        <taxon>Sordariomycetes</taxon>
        <taxon>Sordariomycetidae</taxon>
        <taxon>Sordariales</taxon>
        <taxon>Lasiosphaeriaceae</taxon>
        <taxon>Lasiosphaeris</taxon>
    </lineage>
</organism>
<gene>
    <name evidence="1" type="ORF">B0H67DRAFT_447381</name>
</gene>
<evidence type="ECO:0008006" key="3">
    <source>
        <dbReference type="Google" id="ProtNLM"/>
    </source>
</evidence>
<proteinExistence type="predicted"/>
<name>A0AA40AGK0_9PEZI</name>
<evidence type="ECO:0000313" key="2">
    <source>
        <dbReference type="Proteomes" id="UP001172102"/>
    </source>
</evidence>
<accession>A0AA40AGK0</accession>
<dbReference type="PANTHER" id="PTHR33112:SF12">
    <property type="entry name" value="HETEROKARYON INCOMPATIBILITY DOMAIN-CONTAINING PROTEIN"/>
    <property type="match status" value="1"/>
</dbReference>
<dbReference type="Proteomes" id="UP001172102">
    <property type="component" value="Unassembled WGS sequence"/>
</dbReference>
<feature type="non-terminal residue" evidence="1">
    <location>
        <position position="1"/>
    </location>
</feature>
<feature type="non-terminal residue" evidence="1">
    <location>
        <position position="121"/>
    </location>
</feature>
<sequence>WNTRGWTYQERLCSHRLLVFADQQVVYLCGVAAWCEDTVLETGDGHMVDEYTSRNLTFPGDILDAFTGGLTRFEQNCKRREGIELESLFGLPAAAWKRRGLKWRHPSGVEVAFPSWSWMGW</sequence>
<protein>
    <recommendedName>
        <fullName evidence="3">Heterokaryon incompatibility domain-containing protein</fullName>
    </recommendedName>
</protein>
<dbReference type="AlphaFoldDB" id="A0AA40AGK0"/>